<dbReference type="Pfam" id="PF00126">
    <property type="entry name" value="HTH_1"/>
    <property type="match status" value="1"/>
</dbReference>
<keyword evidence="3" id="KW-0238">DNA-binding</keyword>
<protein>
    <submittedName>
        <fullName evidence="6">Transcriptional regulator, LysR family</fullName>
    </submittedName>
</protein>
<evidence type="ECO:0000313" key="6">
    <source>
        <dbReference type="EMBL" id="APH53400.1"/>
    </source>
</evidence>
<evidence type="ECO:0000256" key="3">
    <source>
        <dbReference type="ARBA" id="ARBA00023125"/>
    </source>
</evidence>
<dbReference type="EMBL" id="CP018191">
    <property type="protein sequence ID" value="APH53400.1"/>
    <property type="molecule type" value="Genomic_DNA"/>
</dbReference>
<dbReference type="SUPFAM" id="SSF53850">
    <property type="entry name" value="Periplasmic binding protein-like II"/>
    <property type="match status" value="1"/>
</dbReference>
<dbReference type="PANTHER" id="PTHR30126">
    <property type="entry name" value="HTH-TYPE TRANSCRIPTIONAL REGULATOR"/>
    <property type="match status" value="1"/>
</dbReference>
<feature type="domain" description="HTH lysR-type" evidence="5">
    <location>
        <begin position="9"/>
        <end position="66"/>
    </location>
</feature>
<dbReference type="GO" id="GO:0003700">
    <property type="term" value="F:DNA-binding transcription factor activity"/>
    <property type="evidence" value="ECO:0007669"/>
    <property type="project" value="InterPro"/>
</dbReference>
<evidence type="ECO:0000259" key="5">
    <source>
        <dbReference type="PROSITE" id="PS50931"/>
    </source>
</evidence>
<dbReference type="PANTHER" id="PTHR30126:SF39">
    <property type="entry name" value="HTH-TYPE TRANSCRIPTIONAL REGULATOR CYSL"/>
    <property type="match status" value="1"/>
</dbReference>
<dbReference type="InterPro" id="IPR000847">
    <property type="entry name" value="LysR_HTH_N"/>
</dbReference>
<dbReference type="Proteomes" id="UP000182373">
    <property type="component" value="Chromosome"/>
</dbReference>
<organism evidence="6 7">
    <name type="scientific">Granulibacter bethesdensis</name>
    <dbReference type="NCBI Taxonomy" id="364410"/>
    <lineage>
        <taxon>Bacteria</taxon>
        <taxon>Pseudomonadati</taxon>
        <taxon>Pseudomonadota</taxon>
        <taxon>Alphaproteobacteria</taxon>
        <taxon>Acetobacterales</taxon>
        <taxon>Acetobacteraceae</taxon>
        <taxon>Granulibacter</taxon>
    </lineage>
</organism>
<dbReference type="CDD" id="cd05466">
    <property type="entry name" value="PBP2_LTTR_substrate"/>
    <property type="match status" value="1"/>
</dbReference>
<accession>A0AAC9KCH7</accession>
<keyword evidence="4" id="KW-0804">Transcription</keyword>
<gene>
    <name evidence="6" type="ORF">GbCGDNIH9_0176</name>
</gene>
<dbReference type="InterPro" id="IPR036390">
    <property type="entry name" value="WH_DNA-bd_sf"/>
</dbReference>
<comment type="similarity">
    <text evidence="1">Belongs to the LysR transcriptional regulatory family.</text>
</comment>
<name>A0AAC9KCH7_9PROT</name>
<evidence type="ECO:0000256" key="4">
    <source>
        <dbReference type="ARBA" id="ARBA00023163"/>
    </source>
</evidence>
<dbReference type="PROSITE" id="PS50931">
    <property type="entry name" value="HTH_LYSR"/>
    <property type="match status" value="1"/>
</dbReference>
<evidence type="ECO:0000256" key="1">
    <source>
        <dbReference type="ARBA" id="ARBA00009437"/>
    </source>
</evidence>
<keyword evidence="2" id="KW-0805">Transcription regulation</keyword>
<dbReference type="AlphaFoldDB" id="A0AAC9KCH7"/>
<dbReference type="RefSeq" id="WP_072571746.1">
    <property type="nucleotide sequence ID" value="NZ_CP018191.1"/>
</dbReference>
<dbReference type="GO" id="GO:0000976">
    <property type="term" value="F:transcription cis-regulatory region binding"/>
    <property type="evidence" value="ECO:0007669"/>
    <property type="project" value="TreeGrafter"/>
</dbReference>
<reference evidence="7" key="1">
    <citation type="submission" date="2016-11" db="EMBL/GenBank/DDBJ databases">
        <title>Comparative genomic and phenotypic analysis of Granulibacter bethesdensis clinical isolates from patients with chronic granulomatous disease.</title>
        <authorList>
            <person name="Zarember K.A."/>
            <person name="Porcella S.F."/>
            <person name="Chu J."/>
            <person name="Ding L."/>
            <person name="Dahlstrom E."/>
            <person name="Barbian K."/>
            <person name="Martens C."/>
            <person name="Sykora L."/>
            <person name="Kramer S."/>
            <person name="Pettinato A.M."/>
            <person name="Hong H."/>
            <person name="Wald G."/>
            <person name="Berg L.J."/>
            <person name="Rogge L.S."/>
            <person name="Greenberg D.E."/>
            <person name="Falcone E.L."/>
            <person name="Neves J.F."/>
            <person name="Simoes M.J."/>
            <person name="Casal M."/>
            <person name="Rodriguez-Lopez F.C."/>
            <person name="Zelazny A."/>
            <person name="Gallin J.I."/>
            <person name="Holland S.M."/>
        </authorList>
    </citation>
    <scope>NUCLEOTIDE SEQUENCE [LARGE SCALE GENOMIC DNA]</scope>
    <source>
        <strain evidence="7">NIH9.1</strain>
    </source>
</reference>
<dbReference type="PRINTS" id="PR00039">
    <property type="entry name" value="HTHLYSR"/>
</dbReference>
<dbReference type="Gene3D" id="3.40.190.10">
    <property type="entry name" value="Periplasmic binding protein-like II"/>
    <property type="match status" value="2"/>
</dbReference>
<evidence type="ECO:0000313" key="7">
    <source>
        <dbReference type="Proteomes" id="UP000182373"/>
    </source>
</evidence>
<proteinExistence type="inferred from homology"/>
<sequence length="343" mass="37336">MLHSPGLPFDLRLLEIFLAVCDSGGMAGAARRLGLSQPAVSQAIAEIEKRSGVALLDRGVRPLSPTPAGVLLRQRGAALLEEARQIAPLLRQVRQRRLALLRIGMVDSLSRAVLGPLAQLLETMADQVMFLSGLTASHASALLTRHLDICLGTDALQDLDGLERWNLFNEPYILALPGGIDLPEGLSAAASLTALSEQLPLARYSARSRTGIDIERHLRRLQLDLPRHQEFDTPYGVMAMVEQGIAWGITTPLCIYEARTDLSRIHCLPLPGPSLRRQLTLVARRRELGTVPRSLAQGVRKALEAEAMPWLRRSMGWVCEGKTEVLPPLSSVTGPNADDGMGD</sequence>
<dbReference type="Gene3D" id="1.10.10.10">
    <property type="entry name" value="Winged helix-like DNA-binding domain superfamily/Winged helix DNA-binding domain"/>
    <property type="match status" value="1"/>
</dbReference>
<dbReference type="InterPro" id="IPR005119">
    <property type="entry name" value="LysR_subst-bd"/>
</dbReference>
<dbReference type="Pfam" id="PF03466">
    <property type="entry name" value="LysR_substrate"/>
    <property type="match status" value="1"/>
</dbReference>
<dbReference type="SUPFAM" id="SSF46785">
    <property type="entry name" value="Winged helix' DNA-binding domain"/>
    <property type="match status" value="1"/>
</dbReference>
<evidence type="ECO:0000256" key="2">
    <source>
        <dbReference type="ARBA" id="ARBA00023015"/>
    </source>
</evidence>
<dbReference type="InterPro" id="IPR036388">
    <property type="entry name" value="WH-like_DNA-bd_sf"/>
</dbReference>